<dbReference type="Gene3D" id="3.30.70.2540">
    <property type="entry name" value="CRISPR-associated endoribonuclease Cas6/Csy4"/>
    <property type="match status" value="1"/>
</dbReference>
<dbReference type="EMBL" id="NSIT01000149">
    <property type="protein sequence ID" value="PJE78628.1"/>
    <property type="molecule type" value="Genomic_DNA"/>
</dbReference>
<gene>
    <name evidence="1" type="primary">cas6f</name>
    <name evidence="1" type="ORF">CI610_02433</name>
</gene>
<keyword evidence="1" id="KW-0255">Endonuclease</keyword>
<keyword evidence="1" id="KW-0540">Nuclease</keyword>
<dbReference type="EC" id="3.1.-.-" evidence="1"/>
<protein>
    <submittedName>
        <fullName evidence="1">CRISPR-associated endonuclease Cas6f/Csy4</fullName>
        <ecNumber evidence="1">3.1.-.-</ecNumber>
    </submittedName>
</protein>
<proteinExistence type="predicted"/>
<dbReference type="InterPro" id="IPR013396">
    <property type="entry name" value="CRISPR-assoc_prot_Csy4"/>
</dbReference>
<dbReference type="GO" id="GO:0043571">
    <property type="term" value="P:maintenance of CRISPR repeat elements"/>
    <property type="evidence" value="ECO:0007669"/>
    <property type="project" value="InterPro"/>
</dbReference>
<reference evidence="1" key="1">
    <citation type="journal article" date="2017" name="Appl. Environ. Microbiol.">
        <title>Molecular characterization of an Endozoicomonas-like organism causing infection in king scallop Pecten maximus L.</title>
        <authorList>
            <person name="Cano I."/>
            <person name="van Aerle R."/>
            <person name="Ross S."/>
            <person name="Verner-Jeffreys D.W."/>
            <person name="Paley R.K."/>
            <person name="Rimmer G."/>
            <person name="Ryder D."/>
            <person name="Hooper P."/>
            <person name="Stone D."/>
            <person name="Feist S.W."/>
        </authorList>
    </citation>
    <scope>NUCLEOTIDE SEQUENCE</scope>
</reference>
<evidence type="ECO:0000313" key="1">
    <source>
        <dbReference type="EMBL" id="PJE78628.1"/>
    </source>
</evidence>
<dbReference type="InterPro" id="IPR042564">
    <property type="entry name" value="CRISPR-Cas6/Csy4_sf"/>
</dbReference>
<name>A0A2H9T5Y9_9ZZZZ</name>
<dbReference type="AlphaFoldDB" id="A0A2H9T5Y9"/>
<comment type="caution">
    <text evidence="1">The sequence shown here is derived from an EMBL/GenBank/DDBJ whole genome shotgun (WGS) entry which is preliminary data.</text>
</comment>
<dbReference type="GO" id="GO:0016787">
    <property type="term" value="F:hydrolase activity"/>
    <property type="evidence" value="ECO:0007669"/>
    <property type="project" value="UniProtKB-KW"/>
</dbReference>
<dbReference type="NCBIfam" id="TIGR02563">
    <property type="entry name" value="cas_Csy4"/>
    <property type="match status" value="1"/>
</dbReference>
<keyword evidence="1" id="KW-0378">Hydrolase</keyword>
<organism evidence="1">
    <name type="scientific">invertebrate metagenome</name>
    <dbReference type="NCBI Taxonomy" id="1711999"/>
    <lineage>
        <taxon>unclassified sequences</taxon>
        <taxon>metagenomes</taxon>
        <taxon>organismal metagenomes</taxon>
    </lineage>
</organism>
<accession>A0A2H9T5Y9</accession>
<dbReference type="Pfam" id="PF09618">
    <property type="entry name" value="Cas_Csy4"/>
    <property type="match status" value="1"/>
</dbReference>
<dbReference type="GO" id="GO:0004519">
    <property type="term" value="F:endonuclease activity"/>
    <property type="evidence" value="ECO:0007669"/>
    <property type="project" value="UniProtKB-KW"/>
</dbReference>
<sequence>MDSYCEVKALPNPEIIQSAVMAELMQTVHALLPAFEGRIGVDFPAYGQQRTLGGIVRLMGTKADIHQLYAQLMNSRTVQDYALLTEPSDIPKQVSHYVCCQRRHTRGNSHFQRLKRRHQGRGTWSDKLEQAMLEKPTLSLSLPYVALKSGSTQQTFLLFIERKPTKHRKIERFNGYGLGLEGSAVPLF</sequence>